<dbReference type="GO" id="GO:0003677">
    <property type="term" value="F:DNA binding"/>
    <property type="evidence" value="ECO:0007669"/>
    <property type="project" value="UniProtKB-KW"/>
</dbReference>
<feature type="domain" description="Phage integrase SAM-like" evidence="2">
    <location>
        <begin position="18"/>
        <end position="104"/>
    </location>
</feature>
<dbReference type="InterPro" id="IPR011010">
    <property type="entry name" value="DNA_brk_join_enz"/>
</dbReference>
<keyword evidence="4" id="KW-1185">Reference proteome</keyword>
<sequence length="123" mass="14648">MRKKLSMNKSNTMTFAMGFEEYIDNCKVRNLRSATIKRYKESINTIYKFIDSSTPLEELAKDTLDKFVINCKENLKINDVILHTYLRELKTLMYYFMRCDYIPTFKIQLTKVNKKPVETYTDG</sequence>
<dbReference type="AlphaFoldDB" id="A0A1I1B0D9"/>
<proteinExistence type="predicted"/>
<dbReference type="Pfam" id="PF13102">
    <property type="entry name" value="Phage_int_SAM_5"/>
    <property type="match status" value="1"/>
</dbReference>
<dbReference type="InterPro" id="IPR010998">
    <property type="entry name" value="Integrase_recombinase_N"/>
</dbReference>
<protein>
    <submittedName>
        <fullName evidence="3">Integrase/recombinase XerD</fullName>
    </submittedName>
</protein>
<dbReference type="InterPro" id="IPR025269">
    <property type="entry name" value="SAM-like_dom"/>
</dbReference>
<dbReference type="SUPFAM" id="SSF56349">
    <property type="entry name" value="DNA breaking-rejoining enzymes"/>
    <property type="match status" value="1"/>
</dbReference>
<reference evidence="3 4" key="1">
    <citation type="submission" date="2016-10" db="EMBL/GenBank/DDBJ databases">
        <authorList>
            <person name="de Groot N.N."/>
        </authorList>
    </citation>
    <scope>NUCLEOTIDE SEQUENCE [LARGE SCALE GENOMIC DNA]</scope>
    <source>
        <strain evidence="3 4">DSM 12271</strain>
    </source>
</reference>
<name>A0A1I1B0D9_9CLOT</name>
<keyword evidence="1" id="KW-0238">DNA-binding</keyword>
<evidence type="ECO:0000313" key="4">
    <source>
        <dbReference type="Proteomes" id="UP000198619"/>
    </source>
</evidence>
<evidence type="ECO:0000256" key="1">
    <source>
        <dbReference type="ARBA" id="ARBA00023125"/>
    </source>
</evidence>
<dbReference type="RefSeq" id="WP_242948463.1">
    <property type="nucleotide sequence ID" value="NZ_FOKI01000054.1"/>
</dbReference>
<organism evidence="3 4">
    <name type="scientific">Clostridium frigidicarnis</name>
    <dbReference type="NCBI Taxonomy" id="84698"/>
    <lineage>
        <taxon>Bacteria</taxon>
        <taxon>Bacillati</taxon>
        <taxon>Bacillota</taxon>
        <taxon>Clostridia</taxon>
        <taxon>Eubacteriales</taxon>
        <taxon>Clostridiaceae</taxon>
        <taxon>Clostridium</taxon>
    </lineage>
</organism>
<evidence type="ECO:0000259" key="2">
    <source>
        <dbReference type="Pfam" id="PF13102"/>
    </source>
</evidence>
<dbReference type="Gene3D" id="1.10.150.130">
    <property type="match status" value="1"/>
</dbReference>
<accession>A0A1I1B0D9</accession>
<evidence type="ECO:0000313" key="3">
    <source>
        <dbReference type="EMBL" id="SFB43252.1"/>
    </source>
</evidence>
<dbReference type="STRING" id="84698.SAMN04488528_105417"/>
<dbReference type="EMBL" id="FOKI01000054">
    <property type="protein sequence ID" value="SFB43252.1"/>
    <property type="molecule type" value="Genomic_DNA"/>
</dbReference>
<gene>
    <name evidence="3" type="ORF">SAMN04488528_105417</name>
</gene>
<dbReference type="Proteomes" id="UP000198619">
    <property type="component" value="Unassembled WGS sequence"/>
</dbReference>